<dbReference type="Gene3D" id="2.40.10.10">
    <property type="entry name" value="Trypsin-like serine proteases"/>
    <property type="match status" value="1"/>
</dbReference>
<keyword evidence="1" id="KW-0378">Hydrolase</keyword>
<protein>
    <submittedName>
        <fullName evidence="1">Serine protease</fullName>
    </submittedName>
</protein>
<proteinExistence type="predicted"/>
<dbReference type="EMBL" id="CP102774">
    <property type="protein sequence ID" value="UZF88107.1"/>
    <property type="molecule type" value="Genomic_DNA"/>
</dbReference>
<dbReference type="AlphaFoldDB" id="A0A9E8CLM3"/>
<name>A0A9E8CLM3_9HYPH</name>
<gene>
    <name evidence="1" type="ORF">NWE54_04775</name>
</gene>
<evidence type="ECO:0000313" key="1">
    <source>
        <dbReference type="EMBL" id="UZF88107.1"/>
    </source>
</evidence>
<dbReference type="InterPro" id="IPR009003">
    <property type="entry name" value="Peptidase_S1_PA"/>
</dbReference>
<reference evidence="1" key="1">
    <citation type="submission" date="2022-08" db="EMBL/GenBank/DDBJ databases">
        <title>Complete Genome Sequences of 2 Bosea sp. soil isolates.</title>
        <authorList>
            <person name="Alvarez Arevalo M."/>
            <person name="Sterndorff E.B."/>
            <person name="Faurdal D."/>
            <person name="Joergensen T.S."/>
            <person name="Weber T."/>
        </authorList>
    </citation>
    <scope>NUCLEOTIDE SEQUENCE</scope>
    <source>
        <strain evidence="1">NBC_00436</strain>
    </source>
</reference>
<sequence>MSDHSVKTDSHPWGGRYDLHEIFRKYDDCIVRVRIKQPDGDFANGTAFHIGGGAFVTAAHVVRGNSDVRLFLGDTHWKPDDGWSATGILYHSDMNVDVAIILSELWREFTVDHETEFKANGEKPQFIEVPEMYGEWIEDSLVLTRGVICGYPKVPRSNGAYKLAVSAEINADVQRYDVPNVHFIVSSTARGGFSGAPFISEFDMLLGVVTDALSDDSQESPFMAVVAIEAVYDILEQNEAALKGRMEHYLATWSKPQKELAARLPRALTKAK</sequence>
<dbReference type="GO" id="GO:0006508">
    <property type="term" value="P:proteolysis"/>
    <property type="evidence" value="ECO:0007669"/>
    <property type="project" value="UniProtKB-KW"/>
</dbReference>
<dbReference type="SUPFAM" id="SSF50494">
    <property type="entry name" value="Trypsin-like serine proteases"/>
    <property type="match status" value="1"/>
</dbReference>
<organism evidence="1">
    <name type="scientific">Bosea sp. NBC_00436</name>
    <dbReference type="NCBI Taxonomy" id="2969620"/>
    <lineage>
        <taxon>Bacteria</taxon>
        <taxon>Pseudomonadati</taxon>
        <taxon>Pseudomonadota</taxon>
        <taxon>Alphaproteobacteria</taxon>
        <taxon>Hyphomicrobiales</taxon>
        <taxon>Boseaceae</taxon>
        <taxon>Bosea</taxon>
    </lineage>
</organism>
<dbReference type="GO" id="GO:0008233">
    <property type="term" value="F:peptidase activity"/>
    <property type="evidence" value="ECO:0007669"/>
    <property type="project" value="UniProtKB-KW"/>
</dbReference>
<keyword evidence="1" id="KW-0645">Protease</keyword>
<accession>A0A9E8CLM3</accession>
<dbReference type="InterPro" id="IPR043504">
    <property type="entry name" value="Peptidase_S1_PA_chymotrypsin"/>
</dbReference>